<keyword evidence="6" id="KW-0677">Repeat</keyword>
<dbReference type="InterPro" id="IPR051712">
    <property type="entry name" value="ARTD-AVP"/>
</dbReference>
<dbReference type="InterPro" id="IPR057602">
    <property type="entry name" value="Zfn-CCCH_PARP12"/>
</dbReference>
<dbReference type="Proteomes" id="UP000314980">
    <property type="component" value="Unassembled WGS sequence"/>
</dbReference>
<evidence type="ECO:0000256" key="10">
    <source>
        <dbReference type="ARBA" id="ARBA00024347"/>
    </source>
</evidence>
<feature type="compositionally biased region" description="Low complexity" evidence="12">
    <location>
        <begin position="249"/>
        <end position="258"/>
    </location>
</feature>
<keyword evidence="7 11" id="KW-0863">Zinc-finger</keyword>
<dbReference type="GO" id="GO:0003950">
    <property type="term" value="F:NAD+ poly-ADP-ribosyltransferase activity"/>
    <property type="evidence" value="ECO:0007669"/>
    <property type="project" value="InterPro"/>
</dbReference>
<feature type="region of interest" description="Disordered" evidence="12">
    <location>
        <begin position="246"/>
        <end position="282"/>
    </location>
</feature>
<dbReference type="PROSITE" id="PS50918">
    <property type="entry name" value="WWE"/>
    <property type="match status" value="1"/>
</dbReference>
<reference evidence="16" key="3">
    <citation type="submission" date="2025-09" db="UniProtKB">
        <authorList>
            <consortium name="Ensembl"/>
        </authorList>
    </citation>
    <scope>IDENTIFICATION</scope>
</reference>
<dbReference type="Pfam" id="PF02825">
    <property type="entry name" value="WWE"/>
    <property type="match status" value="1"/>
</dbReference>
<evidence type="ECO:0000259" key="15">
    <source>
        <dbReference type="PROSITE" id="PS51059"/>
    </source>
</evidence>
<evidence type="ECO:0000256" key="9">
    <source>
        <dbReference type="ARBA" id="ARBA00023242"/>
    </source>
</evidence>
<evidence type="ECO:0000256" key="7">
    <source>
        <dbReference type="ARBA" id="ARBA00022771"/>
    </source>
</evidence>
<evidence type="ECO:0000256" key="4">
    <source>
        <dbReference type="ARBA" id="ARBA00022553"/>
    </source>
</evidence>
<sequence>MTSLISKSIIKTLCDHQGCLDFKRLDETIAQSFTVAEPVLRSVLFDDGKIAIHAGRERVTGGQILSPDSLVVAKTNLRICQKKAGECQQCDGLHLCKFYVCGDCTFGQKCKNPHSLASPYNAMILKRYSLHDLTEKQLFQLLLQNDPYLLPEICPHYNKGNGEYGSCVFTTKCTKLHVCQHYFQGDCKFGPSCKRPHNIDAQGMKNFRGFSQENIRNLHVTYRNKLIITGQRAIAVPAPLEVRIPPQQPSQQASQKPSHQARKHPSHSNPGSPTSSACPPKPMSDADRNEICLYFIRRHCSFKEKCVRVHWHLPYRWQVLDSDGVTWKDLLDMEDIEKAYCDPGRDTNSMTQPSPTSGFLSFLGFQSSVSLDMEAVDFTTMKYRGFPVRRLSTASSVSKPPHYILTTQWLWYWKDENEKWVEFGQGDTPASITSETLENVYLADRDTDIPFSAGKQQYVLRFKGQPGTQQMYQENLKYKTQREVRRRPRFVSAHDVKTERYLIFCYRHRFYIVPCYSDTAVLEISFPQVTSPVRGLTVCLLCSAPSQSSSSSTAESVPPHWDKNALPDFGYKLVPLSKSVTDFSMIEKLFRRTMPQSKINSIQRIQNPSLWKVFQWQREQMKKRNGGKLVDERYLFHGTDESLIEAICEQNFDWRMCGVHGTAYGKGSYFARDASYSDRYARAKGSLTKIMFVALVLVGEYTRGSSSFVRPPSKDNNRTLYDSCVDSQSNPSIFVVFEKQQIYPEYLIKYS</sequence>
<evidence type="ECO:0000256" key="5">
    <source>
        <dbReference type="ARBA" id="ARBA00022723"/>
    </source>
</evidence>
<dbReference type="SMART" id="SM00356">
    <property type="entry name" value="ZnF_C3H1"/>
    <property type="match status" value="3"/>
</dbReference>
<dbReference type="GO" id="GO:1990404">
    <property type="term" value="F:NAD+-protein mono-ADP-ribosyltransferase activity"/>
    <property type="evidence" value="ECO:0007669"/>
    <property type="project" value="TreeGrafter"/>
</dbReference>
<dbReference type="Gene3D" id="3.30.720.50">
    <property type="match status" value="1"/>
</dbReference>
<dbReference type="CDD" id="cd01439">
    <property type="entry name" value="TCCD_inducible_PARP_like"/>
    <property type="match status" value="1"/>
</dbReference>
<reference evidence="16" key="2">
    <citation type="submission" date="2025-08" db="UniProtKB">
        <authorList>
            <consortium name="Ensembl"/>
        </authorList>
    </citation>
    <scope>IDENTIFICATION</scope>
</reference>
<dbReference type="PROSITE" id="PS50103">
    <property type="entry name" value="ZF_C3H1"/>
    <property type="match status" value="3"/>
</dbReference>
<feature type="domain" description="WWE" evidence="14">
    <location>
        <begin position="396"/>
        <end position="486"/>
    </location>
</feature>
<feature type="zinc finger region" description="C3H1-type" evidence="11">
    <location>
        <begin position="178"/>
        <end position="200"/>
    </location>
</feature>
<feature type="compositionally biased region" description="Polar residues" evidence="12">
    <location>
        <begin position="267"/>
        <end position="277"/>
    </location>
</feature>
<proteinExistence type="inferred from homology"/>
<evidence type="ECO:0000256" key="6">
    <source>
        <dbReference type="ARBA" id="ARBA00022737"/>
    </source>
</evidence>
<dbReference type="InterPro" id="IPR037197">
    <property type="entry name" value="WWE_dom_sf"/>
</dbReference>
<dbReference type="InParanoid" id="A0A4W6EYJ2"/>
<feature type="zinc finger region" description="C3H1-type" evidence="11">
    <location>
        <begin position="95"/>
        <end position="117"/>
    </location>
</feature>
<evidence type="ECO:0000256" key="1">
    <source>
        <dbReference type="ARBA" id="ARBA00004123"/>
    </source>
</evidence>
<dbReference type="Gene3D" id="3.90.228.10">
    <property type="match status" value="1"/>
</dbReference>
<evidence type="ECO:0000313" key="16">
    <source>
        <dbReference type="Ensembl" id="ENSLCAP00010042831.1"/>
    </source>
</evidence>
<keyword evidence="9" id="KW-0539">Nucleus</keyword>
<dbReference type="PANTHER" id="PTHR45740">
    <property type="entry name" value="POLY [ADP-RIBOSE] POLYMERASE"/>
    <property type="match status" value="1"/>
</dbReference>
<dbReference type="Pfam" id="PF25261">
    <property type="entry name" value="zf-CCCH_PARP12"/>
    <property type="match status" value="1"/>
</dbReference>
<protein>
    <submittedName>
        <fullName evidence="16">Poly (ADP-ribose) polymerase family, member 12a</fullName>
    </submittedName>
</protein>
<dbReference type="Pfam" id="PF24356">
    <property type="entry name" value="WHD_PARP12"/>
    <property type="match status" value="1"/>
</dbReference>
<dbReference type="PROSITE" id="PS51059">
    <property type="entry name" value="PARP_CATALYTIC"/>
    <property type="match status" value="1"/>
</dbReference>
<dbReference type="PANTHER" id="PTHR45740:SF6">
    <property type="entry name" value="PROTEIN MONO-ADP-RIBOSYLTRANSFERASE PARP12"/>
    <property type="match status" value="1"/>
</dbReference>
<evidence type="ECO:0000256" key="8">
    <source>
        <dbReference type="ARBA" id="ARBA00022833"/>
    </source>
</evidence>
<dbReference type="GO" id="GO:0005737">
    <property type="term" value="C:cytoplasm"/>
    <property type="evidence" value="ECO:0007669"/>
    <property type="project" value="UniProtKB-SubCell"/>
</dbReference>
<keyword evidence="8 11" id="KW-0862">Zinc</keyword>
<dbReference type="FunCoup" id="A0A4W6EYJ2">
    <property type="interactions" value="887"/>
</dbReference>
<organism evidence="16 17">
    <name type="scientific">Lates calcarifer</name>
    <name type="common">Barramundi</name>
    <name type="synonym">Holocentrus calcarifer</name>
    <dbReference type="NCBI Taxonomy" id="8187"/>
    <lineage>
        <taxon>Eukaryota</taxon>
        <taxon>Metazoa</taxon>
        <taxon>Chordata</taxon>
        <taxon>Craniata</taxon>
        <taxon>Vertebrata</taxon>
        <taxon>Euteleostomi</taxon>
        <taxon>Actinopterygii</taxon>
        <taxon>Neopterygii</taxon>
        <taxon>Teleostei</taxon>
        <taxon>Neoteleostei</taxon>
        <taxon>Acanthomorphata</taxon>
        <taxon>Carangaria</taxon>
        <taxon>Carangaria incertae sedis</taxon>
        <taxon>Centropomidae</taxon>
        <taxon>Lates</taxon>
    </lineage>
</organism>
<comment type="similarity">
    <text evidence="10">Belongs to the ARTD/PARP family.</text>
</comment>
<keyword evidence="3" id="KW-0963">Cytoplasm</keyword>
<feature type="domain" description="PARP catalytic" evidence="15">
    <location>
        <begin position="557"/>
        <end position="751"/>
    </location>
</feature>
<evidence type="ECO:0000256" key="11">
    <source>
        <dbReference type="PROSITE-ProRule" id="PRU00723"/>
    </source>
</evidence>
<dbReference type="GeneTree" id="ENSGT00940000154649"/>
<feature type="zinc finger region" description="C3H1-type" evidence="11">
    <location>
        <begin position="286"/>
        <end position="313"/>
    </location>
</feature>
<keyword evidence="5 11" id="KW-0479">Metal-binding</keyword>
<evidence type="ECO:0000256" key="2">
    <source>
        <dbReference type="ARBA" id="ARBA00004496"/>
    </source>
</evidence>
<comment type="subcellular location">
    <subcellularLocation>
        <location evidence="2">Cytoplasm</location>
    </subcellularLocation>
    <subcellularLocation>
        <location evidence="1">Nucleus</location>
    </subcellularLocation>
</comment>
<reference evidence="17" key="1">
    <citation type="submission" date="2015-09" db="EMBL/GenBank/DDBJ databases">
        <authorList>
            <person name="Sai Rama Sridatta P."/>
        </authorList>
    </citation>
    <scope>NUCLEOTIDE SEQUENCE [LARGE SCALE GENOMIC DNA]</scope>
</reference>
<dbReference type="Ensembl" id="ENSLCAT00010043887.1">
    <property type="protein sequence ID" value="ENSLCAP00010042831.1"/>
    <property type="gene ID" value="ENSLCAG00010019978.1"/>
</dbReference>
<dbReference type="GO" id="GO:0005634">
    <property type="term" value="C:nucleus"/>
    <property type="evidence" value="ECO:0007669"/>
    <property type="project" value="UniProtKB-SubCell"/>
</dbReference>
<accession>A0A4W6EYJ2</accession>
<dbReference type="SUPFAM" id="SSF117839">
    <property type="entry name" value="WWE domain"/>
    <property type="match status" value="1"/>
</dbReference>
<feature type="domain" description="C3H1-type" evidence="13">
    <location>
        <begin position="286"/>
        <end position="313"/>
    </location>
</feature>
<feature type="domain" description="C3H1-type" evidence="13">
    <location>
        <begin position="178"/>
        <end position="200"/>
    </location>
</feature>
<dbReference type="InterPro" id="IPR056226">
    <property type="entry name" value="WH_PARP12"/>
</dbReference>
<evidence type="ECO:0000313" key="17">
    <source>
        <dbReference type="Proteomes" id="UP000314980"/>
    </source>
</evidence>
<keyword evidence="17" id="KW-1185">Reference proteome</keyword>
<dbReference type="Pfam" id="PF00644">
    <property type="entry name" value="PARP"/>
    <property type="match status" value="1"/>
</dbReference>
<keyword evidence="4" id="KW-0597">Phosphoprotein</keyword>
<feature type="domain" description="C3H1-type" evidence="13">
    <location>
        <begin position="95"/>
        <end position="117"/>
    </location>
</feature>
<dbReference type="SUPFAM" id="SSF56399">
    <property type="entry name" value="ADP-ribosylation"/>
    <property type="match status" value="1"/>
</dbReference>
<evidence type="ECO:0000256" key="12">
    <source>
        <dbReference type="SAM" id="MobiDB-lite"/>
    </source>
</evidence>
<evidence type="ECO:0000256" key="3">
    <source>
        <dbReference type="ARBA" id="ARBA00022490"/>
    </source>
</evidence>
<dbReference type="GO" id="GO:0008270">
    <property type="term" value="F:zinc ion binding"/>
    <property type="evidence" value="ECO:0007669"/>
    <property type="project" value="UniProtKB-KW"/>
</dbReference>
<name>A0A4W6EYJ2_LATCA</name>
<dbReference type="Pfam" id="PF23466">
    <property type="entry name" value="WWE_4"/>
    <property type="match status" value="1"/>
</dbReference>
<dbReference type="InterPro" id="IPR012317">
    <property type="entry name" value="Poly(ADP-ribose)pol_cat_dom"/>
</dbReference>
<dbReference type="InterPro" id="IPR000571">
    <property type="entry name" value="Znf_CCCH"/>
</dbReference>
<evidence type="ECO:0000259" key="14">
    <source>
        <dbReference type="PROSITE" id="PS50918"/>
    </source>
</evidence>
<dbReference type="AlphaFoldDB" id="A0A4W6EYJ2"/>
<evidence type="ECO:0000259" key="13">
    <source>
        <dbReference type="PROSITE" id="PS50103"/>
    </source>
</evidence>
<dbReference type="InterPro" id="IPR004170">
    <property type="entry name" value="WWE_dom"/>
</dbReference>